<dbReference type="GO" id="GO:0016020">
    <property type="term" value="C:membrane"/>
    <property type="evidence" value="ECO:0007669"/>
    <property type="project" value="UniProtKB-SubCell"/>
</dbReference>
<protein>
    <submittedName>
        <fullName evidence="6">Amino acid permease</fullName>
    </submittedName>
</protein>
<dbReference type="Pfam" id="PF13520">
    <property type="entry name" value="AA_permease_2"/>
    <property type="match status" value="1"/>
</dbReference>
<dbReference type="PANTHER" id="PTHR47547:SF1">
    <property type="entry name" value="ASPARTATE-PROTON SYMPORTER"/>
    <property type="match status" value="1"/>
</dbReference>
<dbReference type="Proteomes" id="UP000257317">
    <property type="component" value="Unassembled WGS sequence"/>
</dbReference>
<dbReference type="GO" id="GO:0022857">
    <property type="term" value="F:transmembrane transporter activity"/>
    <property type="evidence" value="ECO:0007669"/>
    <property type="project" value="InterPro"/>
</dbReference>
<feature type="transmembrane region" description="Helical" evidence="5">
    <location>
        <begin position="303"/>
        <end position="323"/>
    </location>
</feature>
<feature type="transmembrane region" description="Helical" evidence="5">
    <location>
        <begin position="406"/>
        <end position="424"/>
    </location>
</feature>
<proteinExistence type="predicted"/>
<dbReference type="OrthoDB" id="9804700at2"/>
<sequence length="532" mass="59570">MDKSKLHKISLFSAVMLALNSLIGSGWLFGAGSAAKIAGPAAIISWILGGAIIIIIALTYIELGSMFPESGGMSKYAQYSHGPLLGFIAAWANWISLVTLVPMEAVAAVQYMSSWPWSWANWTSQFMSHGTITFKGLWVVFLFMLVFTLINFWSVKLMTHFTNLISVFKVLLPTLTIVVLICSGFHAENFGHSVSTFMPYGSRSIFEATSVAGIIMSYDAFQTVINMGGELKNPRKNIVRGVLISMLITAAIYILLQVTFIGAIDPKMLAHSSWKGINFSSPFADIAILLGINWLVILLYLDAFVSPFGTGVAFVATASRAIAAMTHTRHLPKWLGHLDRRYMVPRFAMVVDFFLAMILVSVFRNWNLLATVITAATLIAYLTGPVTVISLRKIAPKLERPFKPNWMKWVAPLAFILTSLAIYWTMWPTTIQVIFVIILGLPSYLYYEIRYQNASLKKQLKGFWWMLGYLVFISIMSYVGSTGFGGQDWIKYPWDFLVIVIASYLFYLWGIRSRLAKVEPAAIEVNKRVKNR</sequence>
<dbReference type="InterPro" id="IPR052962">
    <property type="entry name" value="AA_Transporter_AGT"/>
</dbReference>
<evidence type="ECO:0000256" key="3">
    <source>
        <dbReference type="ARBA" id="ARBA00022989"/>
    </source>
</evidence>
<feature type="transmembrane region" description="Helical" evidence="5">
    <location>
        <begin position="492"/>
        <end position="510"/>
    </location>
</feature>
<feature type="transmembrane region" description="Helical" evidence="5">
    <location>
        <begin position="463"/>
        <end position="480"/>
    </location>
</feature>
<comment type="caution">
    <text evidence="6">The sequence shown here is derived from an EMBL/GenBank/DDBJ whole genome shotgun (WGS) entry which is preliminary data.</text>
</comment>
<evidence type="ECO:0000256" key="2">
    <source>
        <dbReference type="ARBA" id="ARBA00022692"/>
    </source>
</evidence>
<organism evidence="6 7">
    <name type="scientific">Lactobacillus rodentium</name>
    <dbReference type="NCBI Taxonomy" id="947835"/>
    <lineage>
        <taxon>Bacteria</taxon>
        <taxon>Bacillati</taxon>
        <taxon>Bacillota</taxon>
        <taxon>Bacilli</taxon>
        <taxon>Lactobacillales</taxon>
        <taxon>Lactobacillaceae</taxon>
        <taxon>Lactobacillus</taxon>
    </lineage>
</organism>
<feature type="transmembrane region" description="Helical" evidence="5">
    <location>
        <begin position="41"/>
        <end position="63"/>
    </location>
</feature>
<keyword evidence="7" id="KW-1185">Reference proteome</keyword>
<gene>
    <name evidence="6" type="ORF">LrDSM24759_03220</name>
</gene>
<feature type="transmembrane region" description="Helical" evidence="5">
    <location>
        <begin position="84"/>
        <end position="112"/>
    </location>
</feature>
<evidence type="ECO:0000256" key="4">
    <source>
        <dbReference type="ARBA" id="ARBA00023136"/>
    </source>
</evidence>
<evidence type="ECO:0000313" key="7">
    <source>
        <dbReference type="Proteomes" id="UP000257317"/>
    </source>
</evidence>
<keyword evidence="3 5" id="KW-1133">Transmembrane helix</keyword>
<feature type="transmembrane region" description="Helical" evidence="5">
    <location>
        <begin position="369"/>
        <end position="394"/>
    </location>
</feature>
<dbReference type="PANTHER" id="PTHR47547">
    <property type="match status" value="1"/>
</dbReference>
<comment type="subcellular location">
    <subcellularLocation>
        <location evidence="1">Membrane</location>
        <topology evidence="1">Multi-pass membrane protein</topology>
    </subcellularLocation>
</comment>
<dbReference type="Gene3D" id="1.20.1740.10">
    <property type="entry name" value="Amino acid/polyamine transporter I"/>
    <property type="match status" value="1"/>
</dbReference>
<dbReference type="AlphaFoldDB" id="A0A2Z6T803"/>
<dbReference type="InterPro" id="IPR002293">
    <property type="entry name" value="AA/rel_permease1"/>
</dbReference>
<evidence type="ECO:0000256" key="5">
    <source>
        <dbReference type="SAM" id="Phobius"/>
    </source>
</evidence>
<dbReference type="PIRSF" id="PIRSF006060">
    <property type="entry name" value="AA_transporter"/>
    <property type="match status" value="1"/>
</dbReference>
<keyword evidence="2 5" id="KW-0812">Transmembrane</keyword>
<evidence type="ECO:0000313" key="6">
    <source>
        <dbReference type="EMBL" id="GBG04408.1"/>
    </source>
</evidence>
<feature type="transmembrane region" description="Helical" evidence="5">
    <location>
        <begin position="344"/>
        <end position="363"/>
    </location>
</feature>
<keyword evidence="4 5" id="KW-0472">Membrane</keyword>
<feature type="transmembrane region" description="Helical" evidence="5">
    <location>
        <begin position="167"/>
        <end position="187"/>
    </location>
</feature>
<evidence type="ECO:0000256" key="1">
    <source>
        <dbReference type="ARBA" id="ARBA00004141"/>
    </source>
</evidence>
<feature type="transmembrane region" description="Helical" evidence="5">
    <location>
        <begin position="9"/>
        <end position="29"/>
    </location>
</feature>
<dbReference type="RefSeq" id="WP_117117754.1">
    <property type="nucleotide sequence ID" value="NZ_BFBY01000002.1"/>
</dbReference>
<accession>A0A2Z6T803</accession>
<feature type="transmembrane region" description="Helical" evidence="5">
    <location>
        <begin position="132"/>
        <end position="155"/>
    </location>
</feature>
<feature type="transmembrane region" description="Helical" evidence="5">
    <location>
        <begin position="276"/>
        <end position="297"/>
    </location>
</feature>
<feature type="transmembrane region" description="Helical" evidence="5">
    <location>
        <begin position="242"/>
        <end position="264"/>
    </location>
</feature>
<reference evidence="7" key="1">
    <citation type="submission" date="2018-03" db="EMBL/GenBank/DDBJ databases">
        <title>New taxa in the Lactobacillus gasseri group.</title>
        <authorList>
            <person name="Tanizawa Y."/>
            <person name="Tohno M."/>
            <person name="Endo A."/>
            <person name="Arita M."/>
        </authorList>
    </citation>
    <scope>NUCLEOTIDE SEQUENCE [LARGE SCALE GENOMIC DNA]</scope>
    <source>
        <strain evidence="7">DSM 24759</strain>
    </source>
</reference>
<name>A0A2Z6T803_9LACO</name>
<dbReference type="EMBL" id="BFBY01000002">
    <property type="protein sequence ID" value="GBG04408.1"/>
    <property type="molecule type" value="Genomic_DNA"/>
</dbReference>
<feature type="transmembrane region" description="Helical" evidence="5">
    <location>
        <begin position="430"/>
        <end position="447"/>
    </location>
</feature>